<accession>A0A1M4UB54</accession>
<organism evidence="1 2">
    <name type="scientific">Flavisolibacter ginsengisoli DSM 18119</name>
    <dbReference type="NCBI Taxonomy" id="1121884"/>
    <lineage>
        <taxon>Bacteria</taxon>
        <taxon>Pseudomonadati</taxon>
        <taxon>Bacteroidota</taxon>
        <taxon>Chitinophagia</taxon>
        <taxon>Chitinophagales</taxon>
        <taxon>Chitinophagaceae</taxon>
        <taxon>Flavisolibacter</taxon>
    </lineage>
</organism>
<dbReference type="STRING" id="1121884.SAMN02745131_00585"/>
<reference evidence="1 2" key="1">
    <citation type="submission" date="2016-11" db="EMBL/GenBank/DDBJ databases">
        <authorList>
            <person name="Jaros S."/>
            <person name="Januszkiewicz K."/>
            <person name="Wedrychowicz H."/>
        </authorList>
    </citation>
    <scope>NUCLEOTIDE SEQUENCE [LARGE SCALE GENOMIC DNA]</scope>
    <source>
        <strain evidence="1 2">DSM 18119</strain>
    </source>
</reference>
<name>A0A1M4UB54_9BACT</name>
<dbReference type="Proteomes" id="UP000184048">
    <property type="component" value="Unassembled WGS sequence"/>
</dbReference>
<evidence type="ECO:0000313" key="1">
    <source>
        <dbReference type="EMBL" id="SHE53793.1"/>
    </source>
</evidence>
<dbReference type="AlphaFoldDB" id="A0A1M4UB54"/>
<gene>
    <name evidence="1" type="ORF">SAMN02745131_00585</name>
</gene>
<evidence type="ECO:0000313" key="2">
    <source>
        <dbReference type="Proteomes" id="UP000184048"/>
    </source>
</evidence>
<dbReference type="EMBL" id="FQUU01000002">
    <property type="protein sequence ID" value="SHE53793.1"/>
    <property type="molecule type" value="Genomic_DNA"/>
</dbReference>
<protein>
    <submittedName>
        <fullName evidence="1">Uncharacterized protein</fullName>
    </submittedName>
</protein>
<sequence length="61" mass="7393">MYSKGHIFCCFKARNKPNQFQRTVLITILNNSLDQFLFCMQFQKFENAVHHNFDFNFIDQL</sequence>
<proteinExistence type="predicted"/>
<keyword evidence="2" id="KW-1185">Reference proteome</keyword>